<feature type="compositionally biased region" description="Acidic residues" evidence="1">
    <location>
        <begin position="1036"/>
        <end position="1050"/>
    </location>
</feature>
<gene>
    <name evidence="3" type="ORF">Cvel_16277</name>
</gene>
<evidence type="ECO:0000256" key="1">
    <source>
        <dbReference type="SAM" id="MobiDB-lite"/>
    </source>
</evidence>
<feature type="compositionally biased region" description="Basic and acidic residues" evidence="1">
    <location>
        <begin position="1409"/>
        <end position="1463"/>
    </location>
</feature>
<feature type="region of interest" description="Disordered" evidence="1">
    <location>
        <begin position="1"/>
        <end position="75"/>
    </location>
</feature>
<feature type="region of interest" description="Disordered" evidence="1">
    <location>
        <begin position="1018"/>
        <end position="1053"/>
    </location>
</feature>
<proteinExistence type="predicted"/>
<dbReference type="PANTHER" id="PTHR21228">
    <property type="entry name" value="FAST LEU-RICH DOMAIN-CONTAINING"/>
    <property type="match status" value="1"/>
</dbReference>
<protein>
    <recommendedName>
        <fullName evidence="2">RAP domain-containing protein</fullName>
    </recommendedName>
</protein>
<evidence type="ECO:0000259" key="2">
    <source>
        <dbReference type="PROSITE" id="PS51286"/>
    </source>
</evidence>
<evidence type="ECO:0000313" key="3">
    <source>
        <dbReference type="EMBL" id="CEM10684.1"/>
    </source>
</evidence>
<dbReference type="GO" id="GO:0035770">
    <property type="term" value="C:ribonucleoprotein granule"/>
    <property type="evidence" value="ECO:0007669"/>
    <property type="project" value="TreeGrafter"/>
</dbReference>
<feature type="compositionally biased region" description="Polar residues" evidence="1">
    <location>
        <begin position="1503"/>
        <end position="1517"/>
    </location>
</feature>
<feature type="compositionally biased region" description="Low complexity" evidence="1">
    <location>
        <begin position="1"/>
        <end position="11"/>
    </location>
</feature>
<feature type="region of interest" description="Disordered" evidence="1">
    <location>
        <begin position="1097"/>
        <end position="1134"/>
    </location>
</feature>
<name>A0A0G4FCY9_9ALVE</name>
<dbReference type="VEuPathDB" id="CryptoDB:Cvel_16277"/>
<accession>A0A0G4FCY9</accession>
<feature type="compositionally biased region" description="Basic and acidic residues" evidence="1">
    <location>
        <begin position="1558"/>
        <end position="1572"/>
    </location>
</feature>
<dbReference type="EMBL" id="CDMZ01000271">
    <property type="protein sequence ID" value="CEM10684.1"/>
    <property type="molecule type" value="Genomic_DNA"/>
</dbReference>
<dbReference type="Pfam" id="PF08373">
    <property type="entry name" value="RAP"/>
    <property type="match status" value="1"/>
</dbReference>
<feature type="compositionally biased region" description="Basic and acidic residues" evidence="1">
    <location>
        <begin position="1347"/>
        <end position="1361"/>
    </location>
</feature>
<dbReference type="InterPro" id="IPR050870">
    <property type="entry name" value="FAST_kinase"/>
</dbReference>
<feature type="compositionally biased region" description="Acidic residues" evidence="1">
    <location>
        <begin position="1169"/>
        <end position="1183"/>
    </location>
</feature>
<feature type="compositionally biased region" description="Low complexity" evidence="1">
    <location>
        <begin position="917"/>
        <end position="931"/>
    </location>
</feature>
<dbReference type="GO" id="GO:0005759">
    <property type="term" value="C:mitochondrial matrix"/>
    <property type="evidence" value="ECO:0007669"/>
    <property type="project" value="TreeGrafter"/>
</dbReference>
<feature type="region of interest" description="Disordered" evidence="1">
    <location>
        <begin position="1160"/>
        <end position="1271"/>
    </location>
</feature>
<organism evidence="3">
    <name type="scientific">Chromera velia CCMP2878</name>
    <dbReference type="NCBI Taxonomy" id="1169474"/>
    <lineage>
        <taxon>Eukaryota</taxon>
        <taxon>Sar</taxon>
        <taxon>Alveolata</taxon>
        <taxon>Colpodellida</taxon>
        <taxon>Chromeraceae</taxon>
        <taxon>Chromera</taxon>
    </lineage>
</organism>
<dbReference type="Gene3D" id="3.40.960.10">
    <property type="entry name" value="VSR Endonuclease"/>
    <property type="match status" value="1"/>
</dbReference>
<dbReference type="Pfam" id="PF26188">
    <property type="entry name" value="RESC6"/>
    <property type="match status" value="2"/>
</dbReference>
<feature type="compositionally biased region" description="Low complexity" evidence="1">
    <location>
        <begin position="1206"/>
        <end position="1215"/>
    </location>
</feature>
<feature type="compositionally biased region" description="Basic and acidic residues" evidence="1">
    <location>
        <begin position="1223"/>
        <end position="1235"/>
    </location>
</feature>
<feature type="compositionally biased region" description="Basic and acidic residues" evidence="1">
    <location>
        <begin position="1255"/>
        <end position="1271"/>
    </location>
</feature>
<dbReference type="PROSITE" id="PS51286">
    <property type="entry name" value="RAP"/>
    <property type="match status" value="1"/>
</dbReference>
<feature type="compositionally biased region" description="Basic and acidic residues" evidence="1">
    <location>
        <begin position="960"/>
        <end position="978"/>
    </location>
</feature>
<feature type="compositionally biased region" description="Low complexity" evidence="1">
    <location>
        <begin position="23"/>
        <end position="34"/>
    </location>
</feature>
<feature type="region of interest" description="Disordered" evidence="1">
    <location>
        <begin position="1312"/>
        <end position="1647"/>
    </location>
</feature>
<feature type="compositionally biased region" description="Basic and acidic residues" evidence="1">
    <location>
        <begin position="1314"/>
        <end position="1323"/>
    </location>
</feature>
<feature type="compositionally biased region" description="Acidic residues" evidence="1">
    <location>
        <begin position="1638"/>
        <end position="1647"/>
    </location>
</feature>
<dbReference type="GO" id="GO:0003723">
    <property type="term" value="F:RNA binding"/>
    <property type="evidence" value="ECO:0007669"/>
    <property type="project" value="TreeGrafter"/>
</dbReference>
<feature type="compositionally biased region" description="Polar residues" evidence="1">
    <location>
        <begin position="1620"/>
        <end position="1630"/>
    </location>
</feature>
<dbReference type="GO" id="GO:0044528">
    <property type="term" value="P:regulation of mitochondrial mRNA stability"/>
    <property type="evidence" value="ECO:0007669"/>
    <property type="project" value="TreeGrafter"/>
</dbReference>
<dbReference type="SMART" id="SM00952">
    <property type="entry name" value="RAP"/>
    <property type="match status" value="1"/>
</dbReference>
<feature type="region of interest" description="Disordered" evidence="1">
    <location>
        <begin position="904"/>
        <end position="980"/>
    </location>
</feature>
<dbReference type="PANTHER" id="PTHR21228:SF40">
    <property type="entry name" value="LD45607P"/>
    <property type="match status" value="1"/>
</dbReference>
<feature type="compositionally biased region" description="Basic and acidic residues" evidence="1">
    <location>
        <begin position="1097"/>
        <end position="1115"/>
    </location>
</feature>
<feature type="compositionally biased region" description="Basic and acidic residues" evidence="1">
    <location>
        <begin position="1579"/>
        <end position="1589"/>
    </location>
</feature>
<feature type="domain" description="RAP" evidence="2">
    <location>
        <begin position="777"/>
        <end position="834"/>
    </location>
</feature>
<reference evidence="3" key="1">
    <citation type="submission" date="2014-11" db="EMBL/GenBank/DDBJ databases">
        <authorList>
            <person name="Otto D Thomas"/>
            <person name="Naeem Raeece"/>
        </authorList>
    </citation>
    <scope>NUCLEOTIDE SEQUENCE</scope>
</reference>
<dbReference type="GO" id="GO:0000963">
    <property type="term" value="P:mitochondrial RNA processing"/>
    <property type="evidence" value="ECO:0007669"/>
    <property type="project" value="TreeGrafter"/>
</dbReference>
<dbReference type="InterPro" id="IPR058917">
    <property type="entry name" value="RESC6_dom"/>
</dbReference>
<feature type="compositionally biased region" description="Acidic residues" evidence="1">
    <location>
        <begin position="1118"/>
        <end position="1127"/>
    </location>
</feature>
<dbReference type="InterPro" id="IPR013584">
    <property type="entry name" value="RAP"/>
</dbReference>
<sequence length="1647" mass="183594">MSSRVSAVSARLSGQQAALCPPRGGSIRLSSVRSVSRKLHTSRSAQRKITVIPMDPKEEKAPDQPPHPDLPPLSQVPSIDRHTLVRTFQKLQEVPFNAEYWEAVCARARDKTKPLLPSDVAEILQNIAAYPGKEVHGTTATSLLRVVRQSEFAVSSRDAVSVVHACGKLGLRPRKTLWMLYSKIVEDMKDLDATSIRRCVRAIRLLHLRLDSHPVFPAFLKKAGDRSAALAKTFTPTDFLFLLNTFAFLRFPHEKLFQAAAQHAALQSGSFSATELAIVANAYAQMEIRNLALLRSIADCAVVKADELNTQNMSNLVNAFAKLEFIEPRLFAEIAPRFCAKVRESSAQSLSNVAGAYAKAGVKHDALFKRIGMMATRKMGDFNGELEIRNRDLFASIADEIIFRGTIGRNLPHFSFSLRSLSQIAHAFAKMGLQDRRVFFVLVSMMKQAGSRAEKTGDKEADGQTLAMILRAFSMSGYNSKDFEPFITTQVLQRLHLLSTDDIASVAHACGKLGIKHEVLFKDLMRHSKERVQLFTPTSLCRYLRSLYKLGVYKRTFVRRSLKHVSTFMTTLQARDLVAASCGLAELGYRDVLFLSRLWQTLMAKQWDITPGLAAQALVAAAKLRHCPQYCWDVLMGKVFEGQHRLQAEGLFNVLHAVAIADTGTKLRWKEDVFASLLNTASEYSRSVPLESVSQLQIIDLWLRLLHTDAFQRLPFKSKDFLRKVRRVSPVTHTDFMGKSSRFHKAVSKALNAVGLVHRSEILLGPYSCDVLIGNRLIVEVDGPNHFYRDTNMRTAVSILKHKILEGLGFTVRRVTYQEWEQCVSKEQRKMLCVLFWKDVLGDQLKGQAGEDGTRREPQISDIVHLVAEHQKDPLELISDADAQKLPPLGSLPEGIRLFLDHEDSEGDGEASVNHQSSSASSSALSPASPLEGGDPQALPLPLPGFYTHPSAVEADEEDSERRREERRTRGGKKDLHPVESSAVAAVEELESFSFFNFLQEPFSVSALEESKELVRRAQREASRGSLIEGGRGESSEEGEEEGGGEDFDSDITPWRRFLVSENAEEKAENIVPGRGRVGDPFGLRLKEARRLEKLYQKGLHQKEKEKVKTRREGNLGEGEEAEEGEEGPLGSASAVRAVLSAHVQETRPGYRRALEVVARRSGLRNEGEVETDIEDEEEDEEDREKGNRDIDDAMEGNRSRRGRRPSSVPASSRAFRLRRRGREVGDREKGDGEKGSMGTIGRGKNAGVFSDETGEGRETGELNEKDKEGAGETAEYMFETAGEAEGAVFERFRESQSDMGIEKKTLQLSVLTETERDRDWGAVDRMGAPSSSWFDDAAAPVGDLEGEGRDPQDIWTEGHSRPVSGNNRSFDPDRLDKSSLSSSSRSGCGQGPSHFPPHSPGLPSRCQTDSEVRDLLRMEGPEDLRWWERMREREEKRGRKREREKEQRGCTEQQEGKKETDARISISSSMPIDTKGSKGRGEPPLNDGLGARVGEDEEGASGENSGFESGHHSTSLGGLLEGRARPSRRNVLLRLNSHWKGKTRVPTLSGTGEEDEREKRLGSEEEREHCHTRSIQGEIRKKKERKSDLPGFTDADCHRQSQVLAEAKAAARGHPARDSAQNQTRQWHSATLKEIVDVDESDEEGE</sequence>
<feature type="compositionally biased region" description="Basic and acidic residues" evidence="1">
    <location>
        <begin position="1184"/>
        <end position="1199"/>
    </location>
</feature>